<evidence type="ECO:0000256" key="5">
    <source>
        <dbReference type="ARBA" id="ARBA00049269"/>
    </source>
</evidence>
<keyword evidence="6" id="KW-0963">Cytoplasm</keyword>
<reference evidence="11" key="1">
    <citation type="submission" date="2023-08" db="EMBL/GenBank/DDBJ databases">
        <title>Rhodospirillaceae gen. nov., a novel taxon isolated from the Yangtze River Yuezi River estuary sludge.</title>
        <authorList>
            <person name="Ruan L."/>
        </authorList>
    </citation>
    <scope>NUCLEOTIDE SEQUENCE [LARGE SCALE GENOMIC DNA]</scope>
    <source>
        <strain evidence="11">R-7</strain>
    </source>
</reference>
<evidence type="ECO:0000256" key="7">
    <source>
        <dbReference type="RuleBase" id="RU003954"/>
    </source>
</evidence>
<evidence type="ECO:0000256" key="1">
    <source>
        <dbReference type="ARBA" id="ARBA00005113"/>
    </source>
</evidence>
<dbReference type="Gene3D" id="1.20.200.10">
    <property type="entry name" value="Fumarase/aspartase (Central domain)"/>
    <property type="match status" value="1"/>
</dbReference>
<evidence type="ECO:0000256" key="8">
    <source>
        <dbReference type="RuleBase" id="RU004479"/>
    </source>
</evidence>
<dbReference type="PROSITE" id="PS00488">
    <property type="entry name" value="PAL_HISTIDASE"/>
    <property type="match status" value="1"/>
</dbReference>
<dbReference type="Pfam" id="PF00221">
    <property type="entry name" value="Lyase_aromatic"/>
    <property type="match status" value="1"/>
</dbReference>
<accession>A0ABU0YMK5</accession>
<evidence type="ECO:0000256" key="4">
    <source>
        <dbReference type="ARBA" id="ARBA00023239"/>
    </source>
</evidence>
<dbReference type="InterPro" id="IPR001106">
    <property type="entry name" value="Aromatic_Lyase"/>
</dbReference>
<dbReference type="Proteomes" id="UP001230156">
    <property type="component" value="Unassembled WGS sequence"/>
</dbReference>
<gene>
    <name evidence="6 10" type="primary">hutH</name>
    <name evidence="10" type="ORF">Q8A70_14765</name>
</gene>
<evidence type="ECO:0000313" key="11">
    <source>
        <dbReference type="Proteomes" id="UP001230156"/>
    </source>
</evidence>
<dbReference type="EC" id="4.3.1.3" evidence="2 6"/>
<dbReference type="InterPro" id="IPR008948">
    <property type="entry name" value="L-Aspartase-like"/>
</dbReference>
<dbReference type="InterPro" id="IPR022313">
    <property type="entry name" value="Phe/His_NH3-lyase_AS"/>
</dbReference>
<name>A0ABU0YMK5_9PROT</name>
<comment type="caution">
    <text evidence="10">The sequence shown here is derived from an EMBL/GenBank/DDBJ whole genome shotgun (WGS) entry which is preliminary data.</text>
</comment>
<keyword evidence="3 6" id="KW-0369">Histidine metabolism</keyword>
<comment type="PTM">
    <text evidence="6">Contains an active site 4-methylidene-imidazol-5-one (MIO), which is formed autocatalytically by cyclization and dehydration of residues Ala-Ser-Gly.</text>
</comment>
<evidence type="ECO:0000256" key="9">
    <source>
        <dbReference type="RuleBase" id="RU004480"/>
    </source>
</evidence>
<proteinExistence type="inferred from homology"/>
<dbReference type="InterPro" id="IPR005921">
    <property type="entry name" value="HutH"/>
</dbReference>
<dbReference type="NCBIfam" id="TIGR01225">
    <property type="entry name" value="hutH"/>
    <property type="match status" value="1"/>
</dbReference>
<dbReference type="HAMAP" id="MF_00229">
    <property type="entry name" value="His_ammonia_lyase"/>
    <property type="match status" value="1"/>
</dbReference>
<evidence type="ECO:0000256" key="6">
    <source>
        <dbReference type="HAMAP-Rule" id="MF_00229"/>
    </source>
</evidence>
<comment type="pathway">
    <text evidence="1 6 8">Amino-acid degradation; L-histidine degradation into L-glutamate; N-formimidoyl-L-glutamate from L-histidine: step 1/3.</text>
</comment>
<dbReference type="NCBIfam" id="NF006871">
    <property type="entry name" value="PRK09367.1"/>
    <property type="match status" value="1"/>
</dbReference>
<sequence length="509" mass="53138">MDEAPFLLEPGRLDLVALRDLARSRRKLTLDPKAHAGIDRSAAVVQSILDRGQVAYGINTGFGSLAHTRIPDDQVTELQRRLVLSHAAGTGPAFADEIVRLVLILKINALARGYSGIRRGVIEALLKLLNAEVYPVIPSKGSVGASGDLAPLAHLSAVLLGIGAVRHEGRTLSAVEGLTIAGLQPITLAAKEGLALLNGTQVSTALAAAGLFAAEDVYLAALVAGAMTTDACLGSDAPFDPRIHEVRGQPGQIDAAKALKELMADSPLRASHMDCGRVQDPYSLRCQPQVMGACLDTLRHAAAVIGREANAVSDNPLVFAETGEVISGGNFHAEPIAIAADTMAIAVAEIGALSERRTALLMDAKMSSLPAFLVPEPGLNSGFMIAQVTAAALASENKAMAFPGSVDSLPTSANQEDHVSMATYAARRVGDMADNTAGIVAIELLAAAQGVDLRKPVTTSPKLSAALQALRAKVAFWDQDREMAPDIEAAKALIATPLFRELVPLRVTG</sequence>
<dbReference type="InterPro" id="IPR024083">
    <property type="entry name" value="Fumarase/histidase_N"/>
</dbReference>
<dbReference type="Gene3D" id="1.10.275.10">
    <property type="entry name" value="Fumarase/aspartase (N-terminal domain)"/>
    <property type="match status" value="1"/>
</dbReference>
<protein>
    <recommendedName>
        <fullName evidence="2 6">Histidine ammonia-lyase</fullName>
        <shortName evidence="6">Histidase</shortName>
        <ecNumber evidence="2 6">4.3.1.3</ecNumber>
    </recommendedName>
</protein>
<comment type="catalytic activity">
    <reaction evidence="5 6 8">
        <text>L-histidine = trans-urocanate + NH4(+)</text>
        <dbReference type="Rhea" id="RHEA:21232"/>
        <dbReference type="ChEBI" id="CHEBI:17771"/>
        <dbReference type="ChEBI" id="CHEBI:28938"/>
        <dbReference type="ChEBI" id="CHEBI:57595"/>
        <dbReference type="EC" id="4.3.1.3"/>
    </reaction>
</comment>
<keyword evidence="11" id="KW-1185">Reference proteome</keyword>
<dbReference type="RefSeq" id="WP_379956424.1">
    <property type="nucleotide sequence ID" value="NZ_JAUYVI010000004.1"/>
</dbReference>
<evidence type="ECO:0000256" key="2">
    <source>
        <dbReference type="ARBA" id="ARBA00012994"/>
    </source>
</evidence>
<feature type="modified residue" description="2,3-didehydroalanine (Ser)" evidence="6">
    <location>
        <position position="146"/>
    </location>
</feature>
<dbReference type="EMBL" id="JAUYVI010000004">
    <property type="protein sequence ID" value="MDQ7248945.1"/>
    <property type="molecule type" value="Genomic_DNA"/>
</dbReference>
<organism evidence="10 11">
    <name type="scientific">Dongia sedimenti</name>
    <dbReference type="NCBI Taxonomy" id="3064282"/>
    <lineage>
        <taxon>Bacteria</taxon>
        <taxon>Pseudomonadati</taxon>
        <taxon>Pseudomonadota</taxon>
        <taxon>Alphaproteobacteria</taxon>
        <taxon>Rhodospirillales</taxon>
        <taxon>Dongiaceae</taxon>
        <taxon>Dongia</taxon>
    </lineage>
</organism>
<dbReference type="CDD" id="cd00332">
    <property type="entry name" value="PAL-HAL"/>
    <property type="match status" value="1"/>
</dbReference>
<dbReference type="SUPFAM" id="SSF48557">
    <property type="entry name" value="L-aspartase-like"/>
    <property type="match status" value="1"/>
</dbReference>
<comment type="similarity">
    <text evidence="6 7">Belongs to the PAL/histidase family.</text>
</comment>
<dbReference type="PANTHER" id="PTHR10362">
    <property type="entry name" value="HISTIDINE AMMONIA-LYASE"/>
    <property type="match status" value="1"/>
</dbReference>
<keyword evidence="4 6" id="KW-0456">Lyase</keyword>
<evidence type="ECO:0000313" key="10">
    <source>
        <dbReference type="EMBL" id="MDQ7248945.1"/>
    </source>
</evidence>
<dbReference type="GO" id="GO:0004397">
    <property type="term" value="F:histidine ammonia-lyase activity"/>
    <property type="evidence" value="ECO:0007669"/>
    <property type="project" value="UniProtKB-EC"/>
</dbReference>
<comment type="subcellular location">
    <subcellularLocation>
        <location evidence="6 9">Cytoplasm</location>
    </subcellularLocation>
</comment>
<feature type="cross-link" description="5-imidazolinone (Ala-Gly)" evidence="6">
    <location>
        <begin position="145"/>
        <end position="147"/>
    </location>
</feature>
<evidence type="ECO:0000256" key="3">
    <source>
        <dbReference type="ARBA" id="ARBA00022808"/>
    </source>
</evidence>